<gene>
    <name evidence="1" type="ORF">FB474_3344</name>
</gene>
<keyword evidence="2" id="KW-1185">Reference proteome</keyword>
<comment type="caution">
    <text evidence="1">The sequence shown here is derived from an EMBL/GenBank/DDBJ whole genome shotgun (WGS) entry which is preliminary data.</text>
</comment>
<accession>A0A542ZNZ1</accession>
<dbReference type="AlphaFoldDB" id="A0A542ZNZ1"/>
<proteinExistence type="predicted"/>
<reference evidence="1 2" key="1">
    <citation type="submission" date="2019-06" db="EMBL/GenBank/DDBJ databases">
        <title>Sequencing the genomes of 1000 actinobacteria strains.</title>
        <authorList>
            <person name="Klenk H.-P."/>
        </authorList>
    </citation>
    <scope>NUCLEOTIDE SEQUENCE [LARGE SCALE GENOMIC DNA]</scope>
    <source>
        <strain evidence="1 2">DSM 18082</strain>
    </source>
</reference>
<dbReference type="EMBL" id="VFOQ01000001">
    <property type="protein sequence ID" value="TQL61920.1"/>
    <property type="molecule type" value="Genomic_DNA"/>
</dbReference>
<dbReference type="Proteomes" id="UP000319514">
    <property type="component" value="Unassembled WGS sequence"/>
</dbReference>
<sequence length="205" mass="22541">MHAYEVVIPPPWTHIDLGNRGGAEQQVMGLVDRAMEQLPRDMPPDQVGPMRRSLARRISGALEQARESGGIELFLPTETWHGFHNGSSFIVAEVEPDVRPPAEVTAENYPALVMGEMLERPAARAVHTANSIWVRTERVHPPDVVPEVDVPTVSVDYLTPAPQSPGSWIGVMFSTVGDGDPASQSTRLSVELFDAIMSTWTWIDP</sequence>
<evidence type="ECO:0000313" key="2">
    <source>
        <dbReference type="Proteomes" id="UP000319514"/>
    </source>
</evidence>
<organism evidence="1 2">
    <name type="scientific">Oryzihumus leptocrescens</name>
    <dbReference type="NCBI Taxonomy" id="297536"/>
    <lineage>
        <taxon>Bacteria</taxon>
        <taxon>Bacillati</taxon>
        <taxon>Actinomycetota</taxon>
        <taxon>Actinomycetes</taxon>
        <taxon>Micrococcales</taxon>
        <taxon>Intrasporangiaceae</taxon>
        <taxon>Oryzihumus</taxon>
    </lineage>
</organism>
<evidence type="ECO:0000313" key="1">
    <source>
        <dbReference type="EMBL" id="TQL61920.1"/>
    </source>
</evidence>
<protein>
    <submittedName>
        <fullName evidence="1">Uncharacterized protein</fullName>
    </submittedName>
</protein>
<name>A0A542ZNZ1_9MICO</name>